<dbReference type="PANTHER" id="PTHR38797:SF4">
    <property type="entry name" value="NUCLEAR PORE COMPLEX PROTEIN NUP85"/>
    <property type="match status" value="1"/>
</dbReference>
<dbReference type="AlphaFoldDB" id="A0A4Q4M3K6"/>
<sequence>MTSTSSKYSAEVRIDPYKGGSKFKSTFYRRSALNASHRNSPSDDMTTIFNTPGTYPPNTFLPQISAIVTSSDYSSLAEETAKHLVEAVTTSSNPSSALWELWTAFFESVISSSSPEAHFALLDSIRAQPPTLPNNLSKTTRDVKEALRSHTEADGKLHWSELPRFGWEWYDTYATLHEWRDWTSIQDADSQSGTLNLRSSITCSQRWLRFVNFSTRLLKRSKEQPAHETIWVFYTCKDVLEHEKPSPRQPDKHRMSAEQLWALDVRVAAIWVRDGARALWNTDYGELRKDWEAALDEPTDLWPREDGLNRERWQLWEERLLALSTDEASLDEETRGLVKEAYEVVGELLSNFWF</sequence>
<proteinExistence type="predicted"/>
<evidence type="ECO:0000313" key="1">
    <source>
        <dbReference type="EMBL" id="RYN41628.1"/>
    </source>
</evidence>
<dbReference type="InterPro" id="IPR053204">
    <property type="entry name" value="Oxopyrrolidines_Biosynth-assoc"/>
</dbReference>
<organism evidence="1 2">
    <name type="scientific">Alternaria tenuissima</name>
    <dbReference type="NCBI Taxonomy" id="119927"/>
    <lineage>
        <taxon>Eukaryota</taxon>
        <taxon>Fungi</taxon>
        <taxon>Dikarya</taxon>
        <taxon>Ascomycota</taxon>
        <taxon>Pezizomycotina</taxon>
        <taxon>Dothideomycetes</taxon>
        <taxon>Pleosporomycetidae</taxon>
        <taxon>Pleosporales</taxon>
        <taxon>Pleosporineae</taxon>
        <taxon>Pleosporaceae</taxon>
        <taxon>Alternaria</taxon>
        <taxon>Alternaria sect. Alternaria</taxon>
        <taxon>Alternaria alternata complex</taxon>
    </lineage>
</organism>
<name>A0A4Q4M3K6_9PLEO</name>
<comment type="caution">
    <text evidence="1">The sequence shown here is derived from an EMBL/GenBank/DDBJ whole genome shotgun (WGS) entry which is preliminary data.</text>
</comment>
<dbReference type="PANTHER" id="PTHR38797">
    <property type="entry name" value="NUCLEAR PORE COMPLEX PROTEIN NUP85-RELATED"/>
    <property type="match status" value="1"/>
</dbReference>
<dbReference type="Pfam" id="PF12311">
    <property type="entry name" value="DUF3632"/>
    <property type="match status" value="1"/>
</dbReference>
<accession>A0A4Q4M3K6</accession>
<protein>
    <submittedName>
        <fullName evidence="1">Uncharacterized protein</fullName>
    </submittedName>
</protein>
<reference evidence="2" key="1">
    <citation type="journal article" date="2019" name="bioRxiv">
        <title>Genomics, evolutionary history and diagnostics of the Alternaria alternata species group including apple and Asian pear pathotypes.</title>
        <authorList>
            <person name="Armitage A.D."/>
            <person name="Cockerton H.M."/>
            <person name="Sreenivasaprasad S."/>
            <person name="Woodhall J.W."/>
            <person name="Lane C.R."/>
            <person name="Harrison R.J."/>
            <person name="Clarkson J.P."/>
        </authorList>
    </citation>
    <scope>NUCLEOTIDE SEQUENCE [LARGE SCALE GENOMIC DNA]</scope>
    <source>
        <strain evidence="2">FERA 1082</strain>
    </source>
</reference>
<evidence type="ECO:0000313" key="2">
    <source>
        <dbReference type="Proteomes" id="UP000292402"/>
    </source>
</evidence>
<dbReference type="Proteomes" id="UP000292402">
    <property type="component" value="Unassembled WGS sequence"/>
</dbReference>
<dbReference type="InterPro" id="IPR022085">
    <property type="entry name" value="OpdG"/>
</dbReference>
<gene>
    <name evidence="1" type="ORF">AA0114_g10782</name>
</gene>
<dbReference type="EMBL" id="PDXA01000050">
    <property type="protein sequence ID" value="RYN41628.1"/>
    <property type="molecule type" value="Genomic_DNA"/>
</dbReference>